<keyword evidence="2 3" id="KW-0802">TPR repeat</keyword>
<dbReference type="Gene3D" id="1.25.40.10">
    <property type="entry name" value="Tetratricopeptide repeat domain"/>
    <property type="match status" value="2"/>
</dbReference>
<dbReference type="PROSITE" id="PS50005">
    <property type="entry name" value="TPR"/>
    <property type="match status" value="1"/>
</dbReference>
<dbReference type="InterPro" id="IPR051012">
    <property type="entry name" value="CellSynth/LPSAsmb/PSIAsmb"/>
</dbReference>
<dbReference type="InterPro" id="IPR011990">
    <property type="entry name" value="TPR-like_helical_dom_sf"/>
</dbReference>
<organism evidence="4 5">
    <name type="scientific">Sphingomonas limnosediminicola</name>
    <dbReference type="NCBI Taxonomy" id="940133"/>
    <lineage>
        <taxon>Bacteria</taxon>
        <taxon>Pseudomonadati</taxon>
        <taxon>Pseudomonadota</taxon>
        <taxon>Alphaproteobacteria</taxon>
        <taxon>Sphingomonadales</taxon>
        <taxon>Sphingomonadaceae</taxon>
        <taxon>Sphingomonas</taxon>
    </lineage>
</organism>
<name>A0ABP7L312_9SPHN</name>
<dbReference type="Proteomes" id="UP001500827">
    <property type="component" value="Unassembled WGS sequence"/>
</dbReference>
<dbReference type="RefSeq" id="WP_344698652.1">
    <property type="nucleotide sequence ID" value="NZ_BAABBM010000001.1"/>
</dbReference>
<keyword evidence="5" id="KW-1185">Reference proteome</keyword>
<dbReference type="EMBL" id="BAABBM010000001">
    <property type="protein sequence ID" value="GAA3893323.1"/>
    <property type="molecule type" value="Genomic_DNA"/>
</dbReference>
<keyword evidence="1" id="KW-0677">Repeat</keyword>
<dbReference type="PANTHER" id="PTHR45586">
    <property type="entry name" value="TPR REPEAT-CONTAINING PROTEIN PA4667"/>
    <property type="match status" value="1"/>
</dbReference>
<dbReference type="Pfam" id="PF14559">
    <property type="entry name" value="TPR_19"/>
    <property type="match status" value="2"/>
</dbReference>
<evidence type="ECO:0000256" key="2">
    <source>
        <dbReference type="ARBA" id="ARBA00022803"/>
    </source>
</evidence>
<evidence type="ECO:0000256" key="3">
    <source>
        <dbReference type="PROSITE-ProRule" id="PRU00339"/>
    </source>
</evidence>
<evidence type="ECO:0000313" key="4">
    <source>
        <dbReference type="EMBL" id="GAA3893323.1"/>
    </source>
</evidence>
<evidence type="ECO:0000313" key="5">
    <source>
        <dbReference type="Proteomes" id="UP001500827"/>
    </source>
</evidence>
<dbReference type="PANTHER" id="PTHR45586:SF1">
    <property type="entry name" value="LIPOPOLYSACCHARIDE ASSEMBLY PROTEIN B"/>
    <property type="match status" value="1"/>
</dbReference>
<evidence type="ECO:0000256" key="1">
    <source>
        <dbReference type="ARBA" id="ARBA00022737"/>
    </source>
</evidence>
<protein>
    <recommendedName>
        <fullName evidence="6">Tetratricopeptide repeat protein</fullName>
    </recommendedName>
</protein>
<dbReference type="SUPFAM" id="SSF48452">
    <property type="entry name" value="TPR-like"/>
    <property type="match status" value="2"/>
</dbReference>
<feature type="repeat" description="TPR" evidence="3">
    <location>
        <begin position="67"/>
        <end position="100"/>
    </location>
</feature>
<gene>
    <name evidence="4" type="ORF">GCM10022276_10680</name>
</gene>
<dbReference type="PROSITE" id="PS51257">
    <property type="entry name" value="PROKAR_LIPOPROTEIN"/>
    <property type="match status" value="1"/>
</dbReference>
<dbReference type="Pfam" id="PF13432">
    <property type="entry name" value="TPR_16"/>
    <property type="match status" value="1"/>
</dbReference>
<sequence length="478" mass="52310">MAKRTLFFRLTVLALTIVAPALSGCGYWRTYEAKKYYAQYQTATANGDLQGARFALLSLVQTQEDVSDWWVQLGKIDLQLGDFRGAYDAFAHAHELDRTNAQVVATLAQLAIYAGQLDLAEEQAKSLELLAPDDPTITLVNGFVDLKRGDLDKANAAADQLLRAAPADPIAKILKAKVLMGAGRPDDAVALLEQQLQMVPDDGQALRALSAIYRSRGDWPSATRVATRLYQLNGKDSRISQQLLEAALRSSDLGRAASVSNSILSGDAPVQTIYATLGLWAEFAPEEVTLPNAIHLAQRYSGDRRVAFADYFNRVGKPASAEQLLGPPQLPLKQANAGLNAVIAQSMALQGRRADALKLFGEVLAVEPDQPQALRGRSALLMQTGNTKQAIIDAQRLVIANPKDGGDRILLARAFFAAGRRQDVRRTLWDAFQDMPQDNRVFSALKSVLVSTGDADGERRLRREVEDRRSSILEKEFL</sequence>
<evidence type="ECO:0008006" key="6">
    <source>
        <dbReference type="Google" id="ProtNLM"/>
    </source>
</evidence>
<reference evidence="5" key="1">
    <citation type="journal article" date="2019" name="Int. J. Syst. Evol. Microbiol.">
        <title>The Global Catalogue of Microorganisms (GCM) 10K type strain sequencing project: providing services to taxonomists for standard genome sequencing and annotation.</title>
        <authorList>
            <consortium name="The Broad Institute Genomics Platform"/>
            <consortium name="The Broad Institute Genome Sequencing Center for Infectious Disease"/>
            <person name="Wu L."/>
            <person name="Ma J."/>
        </authorList>
    </citation>
    <scope>NUCLEOTIDE SEQUENCE [LARGE SCALE GENOMIC DNA]</scope>
    <source>
        <strain evidence="5">JCM 17543</strain>
    </source>
</reference>
<dbReference type="InterPro" id="IPR019734">
    <property type="entry name" value="TPR_rpt"/>
</dbReference>
<comment type="caution">
    <text evidence="4">The sequence shown here is derived from an EMBL/GenBank/DDBJ whole genome shotgun (WGS) entry which is preliminary data.</text>
</comment>
<dbReference type="SMART" id="SM00028">
    <property type="entry name" value="TPR"/>
    <property type="match status" value="6"/>
</dbReference>
<accession>A0ABP7L312</accession>
<proteinExistence type="predicted"/>